<protein>
    <submittedName>
        <fullName evidence="1">Uncharacterized protein</fullName>
    </submittedName>
</protein>
<name>A0A0P0FKQ8_9BACE</name>
<dbReference type="AlphaFoldDB" id="A0A0P0FKQ8"/>
<proteinExistence type="predicted"/>
<dbReference type="EMBL" id="CP012801">
    <property type="protein sequence ID" value="ALJ57913.1"/>
    <property type="molecule type" value="Genomic_DNA"/>
</dbReference>
<evidence type="ECO:0000313" key="2">
    <source>
        <dbReference type="Proteomes" id="UP000061809"/>
    </source>
</evidence>
<dbReference type="Proteomes" id="UP000061809">
    <property type="component" value="Chromosome"/>
</dbReference>
<evidence type="ECO:0000313" key="1">
    <source>
        <dbReference type="EMBL" id="ALJ57913.1"/>
    </source>
</evidence>
<organism evidence="1 2">
    <name type="scientific">Bacteroides cellulosilyticus</name>
    <dbReference type="NCBI Taxonomy" id="246787"/>
    <lineage>
        <taxon>Bacteria</taxon>
        <taxon>Pseudomonadati</taxon>
        <taxon>Bacteroidota</taxon>
        <taxon>Bacteroidia</taxon>
        <taxon>Bacteroidales</taxon>
        <taxon>Bacteroidaceae</taxon>
        <taxon>Bacteroides</taxon>
    </lineage>
</organism>
<reference evidence="1 2" key="1">
    <citation type="journal article" date="2015" name="Science">
        <title>Genetic determinants of in vivo fitness and diet responsiveness in multiple human gut Bacteroides.</title>
        <authorList>
            <person name="Wu M."/>
            <person name="McNulty N.P."/>
            <person name="Rodionov D.A."/>
            <person name="Khoroshkin M.S."/>
            <person name="Griffin N.W."/>
            <person name="Cheng J."/>
            <person name="Latreille P."/>
            <person name="Kerstetter R.A."/>
            <person name="Terrapon N."/>
            <person name="Henrissat B."/>
            <person name="Osterman A.L."/>
            <person name="Gordon J.I."/>
        </authorList>
    </citation>
    <scope>NUCLEOTIDE SEQUENCE [LARGE SCALE GENOMIC DNA]</scope>
    <source>
        <strain evidence="1 2">WH2</strain>
    </source>
</reference>
<accession>A0A0P0FKQ8</accession>
<sequence length="34" mass="4159">MRDTLFNEQQTELYKVQKEYKKLTTMHSNYMMGA</sequence>
<dbReference type="KEGG" id="bcel:BcellWH2_00646"/>
<gene>
    <name evidence="1" type="ORF">BcellWH2_00646</name>
</gene>